<gene>
    <name evidence="3" type="ORF">C672_0886</name>
</gene>
<feature type="domain" description="DUF4342" evidence="2">
    <location>
        <begin position="58"/>
        <end position="131"/>
    </location>
</feature>
<name>T4VMQ6_PARBF</name>
<dbReference type="RefSeq" id="WP_021432129.1">
    <property type="nucleotide sequence ID" value="NZ_AVNC01000015.1"/>
</dbReference>
<keyword evidence="1" id="KW-0812">Transmembrane</keyword>
<dbReference type="Pfam" id="PF14242">
    <property type="entry name" value="DUF4342"/>
    <property type="match status" value="1"/>
</dbReference>
<comment type="caution">
    <text evidence="3">The sequence shown here is derived from an EMBL/GenBank/DDBJ whole genome shotgun (WGS) entry which is preliminary data.</text>
</comment>
<protein>
    <recommendedName>
        <fullName evidence="2">DUF4342 domain-containing protein</fullName>
    </recommendedName>
</protein>
<dbReference type="EMBL" id="AVNC01000015">
    <property type="protein sequence ID" value="EQK41947.1"/>
    <property type="molecule type" value="Genomic_DNA"/>
</dbReference>
<dbReference type="GeneID" id="67471773"/>
<proteinExistence type="predicted"/>
<dbReference type="PATRIC" id="fig|1233171.3.peg.784"/>
<reference evidence="3 4" key="1">
    <citation type="submission" date="2013-06" db="EMBL/GenBank/DDBJ databases">
        <authorList>
            <person name="Walk S."/>
            <person name="Aronoff D."/>
            <person name="Young V.Y."/>
            <person name="Marsh J."/>
            <person name="Harrison L."/>
            <person name="Daugherty S.C."/>
            <person name="Shefchek K.A."/>
            <person name="Hine E.E."/>
            <person name="Tallon L.J."/>
            <person name="Sadzewicz L.K."/>
            <person name="Rasko D.A."/>
        </authorList>
    </citation>
    <scope>NUCLEOTIDE SEQUENCE [LARGE SCALE GENOMIC DNA]</scope>
    <source>
        <strain evidence="3 4">ATCC 638</strain>
    </source>
</reference>
<evidence type="ECO:0000313" key="4">
    <source>
        <dbReference type="Proteomes" id="UP000015688"/>
    </source>
</evidence>
<dbReference type="AlphaFoldDB" id="T4VMQ6"/>
<evidence type="ECO:0000313" key="3">
    <source>
        <dbReference type="EMBL" id="EQK41947.1"/>
    </source>
</evidence>
<organism evidence="3 4">
    <name type="scientific">Paraclostridium bifermentans ATCC 638 = DSM 14991</name>
    <dbReference type="NCBI Taxonomy" id="1233171"/>
    <lineage>
        <taxon>Bacteria</taxon>
        <taxon>Bacillati</taxon>
        <taxon>Bacillota</taxon>
        <taxon>Clostridia</taxon>
        <taxon>Peptostreptococcales</taxon>
        <taxon>Peptostreptococcaceae</taxon>
        <taxon>Paraclostridium</taxon>
    </lineage>
</organism>
<sequence length="191" mass="21262">MTDITLEKIDQVLERVPSASYAEAKEALVISDGNVLDAIIYLEQNKKTAKVKNKAKEKMETALGKDAEEIKNQLKEMLKRSNVIRVIVEKDNKIIMNIPLTVGVVGLALGPLVTLVGLSAAVIGKFNIKVQNEEDKTVVDLGELNEDTLNMLKNMLTNTAKEVTDVVKHNKKDDKDITEELIKEDDNITKY</sequence>
<feature type="transmembrane region" description="Helical" evidence="1">
    <location>
        <begin position="100"/>
        <end position="123"/>
    </location>
</feature>
<dbReference type="InterPro" id="IPR009060">
    <property type="entry name" value="UBA-like_sf"/>
</dbReference>
<evidence type="ECO:0000256" key="1">
    <source>
        <dbReference type="SAM" id="Phobius"/>
    </source>
</evidence>
<evidence type="ECO:0000259" key="2">
    <source>
        <dbReference type="Pfam" id="PF14242"/>
    </source>
</evidence>
<accession>T4VMQ6</accession>
<dbReference type="SUPFAM" id="SSF46934">
    <property type="entry name" value="UBA-like"/>
    <property type="match status" value="1"/>
</dbReference>
<keyword evidence="1" id="KW-0472">Membrane</keyword>
<keyword evidence="1" id="KW-1133">Transmembrane helix</keyword>
<dbReference type="InterPro" id="IPR025642">
    <property type="entry name" value="DUF4342"/>
</dbReference>
<dbReference type="Proteomes" id="UP000015688">
    <property type="component" value="Unassembled WGS sequence"/>
</dbReference>